<dbReference type="PROSITE" id="PS50105">
    <property type="entry name" value="SAM_DOMAIN"/>
    <property type="match status" value="1"/>
</dbReference>
<evidence type="ECO:0000259" key="1">
    <source>
        <dbReference type="PROSITE" id="PS50105"/>
    </source>
</evidence>
<proteinExistence type="predicted"/>
<dbReference type="Pfam" id="PF07647">
    <property type="entry name" value="SAM_2"/>
    <property type="match status" value="1"/>
</dbReference>
<reference evidence="2 3" key="1">
    <citation type="journal article" date="2019" name="Commun. Biol.">
        <title>The bagworm genome reveals a unique fibroin gene that provides high tensile strength.</title>
        <authorList>
            <person name="Kono N."/>
            <person name="Nakamura H."/>
            <person name="Ohtoshi R."/>
            <person name="Tomita M."/>
            <person name="Numata K."/>
            <person name="Arakawa K."/>
        </authorList>
    </citation>
    <scope>NUCLEOTIDE SEQUENCE [LARGE SCALE GENOMIC DNA]</scope>
</reference>
<dbReference type="EMBL" id="BGZK01000540">
    <property type="protein sequence ID" value="GBP49228.1"/>
    <property type="molecule type" value="Genomic_DNA"/>
</dbReference>
<dbReference type="Proteomes" id="UP000299102">
    <property type="component" value="Unassembled WGS sequence"/>
</dbReference>
<gene>
    <name evidence="2" type="ORF">EVAR_96535_1</name>
</gene>
<protein>
    <recommendedName>
        <fullName evidence="1">SAM domain-containing protein</fullName>
    </recommendedName>
</protein>
<feature type="domain" description="SAM" evidence="1">
    <location>
        <begin position="58"/>
        <end position="102"/>
    </location>
</feature>
<evidence type="ECO:0000313" key="3">
    <source>
        <dbReference type="Proteomes" id="UP000299102"/>
    </source>
</evidence>
<organism evidence="2 3">
    <name type="scientific">Eumeta variegata</name>
    <name type="common">Bagworm moth</name>
    <name type="synonym">Eumeta japonica</name>
    <dbReference type="NCBI Taxonomy" id="151549"/>
    <lineage>
        <taxon>Eukaryota</taxon>
        <taxon>Metazoa</taxon>
        <taxon>Ecdysozoa</taxon>
        <taxon>Arthropoda</taxon>
        <taxon>Hexapoda</taxon>
        <taxon>Insecta</taxon>
        <taxon>Pterygota</taxon>
        <taxon>Neoptera</taxon>
        <taxon>Endopterygota</taxon>
        <taxon>Lepidoptera</taxon>
        <taxon>Glossata</taxon>
        <taxon>Ditrysia</taxon>
        <taxon>Tineoidea</taxon>
        <taxon>Psychidae</taxon>
        <taxon>Oiketicinae</taxon>
        <taxon>Eumeta</taxon>
    </lineage>
</organism>
<comment type="caution">
    <text evidence="2">The sequence shown here is derived from an EMBL/GenBank/DDBJ whole genome shotgun (WGS) entry which is preliminary data.</text>
</comment>
<accession>A0A4C1WCW3</accession>
<dbReference type="InterPro" id="IPR013761">
    <property type="entry name" value="SAM/pointed_sf"/>
</dbReference>
<dbReference type="OrthoDB" id="10004495at2759"/>
<dbReference type="AlphaFoldDB" id="A0A4C1WCW3"/>
<name>A0A4C1WCW3_EUMVA</name>
<evidence type="ECO:0000313" key="2">
    <source>
        <dbReference type="EMBL" id="GBP49228.1"/>
    </source>
</evidence>
<sequence>MVKCSCLRLLQIIIPTEKAWTEGKVKQEPTDESQKPVIKSEKTSFLFDGFAPEAIKTWKVQQFMAYFEELGHERTAKIFQEQELDGKALALASQRDLEAVGVEEKLAKDLCEFMSPARASCDESILDNILL</sequence>
<dbReference type="Gene3D" id="1.10.150.50">
    <property type="entry name" value="Transcription Factor, Ets-1"/>
    <property type="match status" value="1"/>
</dbReference>
<dbReference type="SUPFAM" id="SSF47769">
    <property type="entry name" value="SAM/Pointed domain"/>
    <property type="match status" value="1"/>
</dbReference>
<dbReference type="InterPro" id="IPR001660">
    <property type="entry name" value="SAM"/>
</dbReference>
<keyword evidence="3" id="KW-1185">Reference proteome</keyword>